<gene>
    <name evidence="2" type="ORF">BAR1_05185</name>
</gene>
<dbReference type="AlphaFoldDB" id="A0A347UEU8"/>
<name>A0A347UEU8_9RHOB</name>
<protein>
    <recommendedName>
        <fullName evidence="4">Lipoprotein</fullName>
    </recommendedName>
</protein>
<reference evidence="2 3" key="1">
    <citation type="submission" date="2018-09" db="EMBL/GenBank/DDBJ databases">
        <title>Profundibacter amoris BAR1 gen. nov., sp. nov., a new member of the Roseobacter clade isolated at Lokis Castle Vent Field on the Arctic Mid-Oceanic Ridge.</title>
        <authorList>
            <person name="Le Moine Bauer S."/>
            <person name="Sjoeberg A.G."/>
            <person name="L'Haridon S."/>
            <person name="Stokke R."/>
            <person name="Roalkvam I."/>
            <person name="Steen I.H."/>
            <person name="Dahle H."/>
        </authorList>
    </citation>
    <scope>NUCLEOTIDE SEQUENCE [LARGE SCALE GENOMIC DNA]</scope>
    <source>
        <strain evidence="2 3">BAR1</strain>
    </source>
</reference>
<proteinExistence type="predicted"/>
<evidence type="ECO:0000313" key="2">
    <source>
        <dbReference type="EMBL" id="AXX97376.1"/>
    </source>
</evidence>
<accession>A0A347UEU8</accession>
<dbReference type="EMBL" id="CP032125">
    <property type="protein sequence ID" value="AXX97376.1"/>
    <property type="molecule type" value="Genomic_DNA"/>
</dbReference>
<evidence type="ECO:0000313" key="3">
    <source>
        <dbReference type="Proteomes" id="UP000261704"/>
    </source>
</evidence>
<dbReference type="Proteomes" id="UP000261704">
    <property type="component" value="Chromosome"/>
</dbReference>
<feature type="signal peptide" evidence="1">
    <location>
        <begin position="1"/>
        <end position="25"/>
    </location>
</feature>
<feature type="chain" id="PRO_5016707705" description="Lipoprotein" evidence="1">
    <location>
        <begin position="26"/>
        <end position="135"/>
    </location>
</feature>
<evidence type="ECO:0000256" key="1">
    <source>
        <dbReference type="SAM" id="SignalP"/>
    </source>
</evidence>
<keyword evidence="3" id="KW-1185">Reference proteome</keyword>
<dbReference type="OrthoDB" id="7860885at2"/>
<keyword evidence="1" id="KW-0732">Signal</keyword>
<organism evidence="2 3">
    <name type="scientific">Profundibacter amoris</name>
    <dbReference type="NCBI Taxonomy" id="2171755"/>
    <lineage>
        <taxon>Bacteria</taxon>
        <taxon>Pseudomonadati</taxon>
        <taxon>Pseudomonadota</taxon>
        <taxon>Alphaproteobacteria</taxon>
        <taxon>Rhodobacterales</taxon>
        <taxon>Paracoccaceae</taxon>
        <taxon>Profundibacter</taxon>
    </lineage>
</organism>
<dbReference type="KEGG" id="pamo:BAR1_05185"/>
<evidence type="ECO:0008006" key="4">
    <source>
        <dbReference type="Google" id="ProtNLM"/>
    </source>
</evidence>
<sequence>MMQQAVHKAPIALALLGGVAACAPAEPVDQMAFEPEYLGVQTRLLDDDLVNMFVTMRGARDRADVAAYAECAAAEYTLIRGYNYLRHLRTNIDEKNGQWRGDAIYTISADKPLGLKTIDARAAVAGCVENKIPRV</sequence>